<dbReference type="RefSeq" id="WP_176818397.1">
    <property type="nucleotide sequence ID" value="NZ_JABXWP010000016.1"/>
</dbReference>
<dbReference type="Proteomes" id="UP000542889">
    <property type="component" value="Unassembled WGS sequence"/>
</dbReference>
<sequence length="257" mass="28649">MADQNDDYYRDKTHIDPNNDIKQSTLNMIIDDVAEELATWIREKKYGVDVRESLALFAEWLDGRQNGVEKDFKDLGTRQTTVENRQTDAESNIEKVLKGLTDGSHVDPAAEVIAARHSKLVGDYETLGLRLDDLRVQPKWTPIGNIRCLPSTDGTYANIRAFVSTYGAGVVQANTDIAGGTSLYPVEVGLHWVDTDDVALQVDVRGVKQAIADFSMTKPQTAWQGEYLYLTSGIYTLTIQTGGREIQFCDLDDKLTI</sequence>
<comment type="caution">
    <text evidence="1">The sequence shown here is derived from an EMBL/GenBank/DDBJ whole genome shotgun (WGS) entry which is preliminary data.</text>
</comment>
<protein>
    <recommendedName>
        <fullName evidence="3">Baseplate upper protein immunoglobulin like domain-containing protein</fullName>
    </recommendedName>
</protein>
<name>A0A7Y7QGV9_LACRH</name>
<proteinExistence type="predicted"/>
<reference evidence="1 2" key="1">
    <citation type="submission" date="2020-06" db="EMBL/GenBank/DDBJ databases">
        <title>Lactobacillus rhamnosus QC,genome.</title>
        <authorList>
            <person name="Yi H."/>
            <person name="Jin M."/>
        </authorList>
    </citation>
    <scope>NUCLEOTIDE SEQUENCE [LARGE SCALE GENOMIC DNA]</scope>
    <source>
        <strain evidence="1 2">QC</strain>
    </source>
</reference>
<evidence type="ECO:0000313" key="1">
    <source>
        <dbReference type="EMBL" id="NVO88957.1"/>
    </source>
</evidence>
<dbReference type="AlphaFoldDB" id="A0A7Y7QGV9"/>
<evidence type="ECO:0008006" key="3">
    <source>
        <dbReference type="Google" id="ProtNLM"/>
    </source>
</evidence>
<gene>
    <name evidence="1" type="ORF">HWN39_10750</name>
</gene>
<evidence type="ECO:0000313" key="2">
    <source>
        <dbReference type="Proteomes" id="UP000542889"/>
    </source>
</evidence>
<dbReference type="EMBL" id="JABXWP010000016">
    <property type="protein sequence ID" value="NVO88957.1"/>
    <property type="molecule type" value="Genomic_DNA"/>
</dbReference>
<organism evidence="1 2">
    <name type="scientific">Lacticaseibacillus rhamnosus</name>
    <name type="common">Lactobacillus rhamnosus</name>
    <dbReference type="NCBI Taxonomy" id="47715"/>
    <lineage>
        <taxon>Bacteria</taxon>
        <taxon>Bacillati</taxon>
        <taxon>Bacillota</taxon>
        <taxon>Bacilli</taxon>
        <taxon>Lactobacillales</taxon>
        <taxon>Lactobacillaceae</taxon>
        <taxon>Lacticaseibacillus</taxon>
    </lineage>
</organism>
<accession>A0A7Y7QGV9</accession>